<dbReference type="AlphaFoldDB" id="C0CQ63"/>
<organism evidence="2 3">
    <name type="scientific">Blautia hydrogenotrophica (strain DSM 10507 / JCM 14656 / S5a33)</name>
    <name type="common">Ruminococcus hydrogenotrophicus</name>
    <dbReference type="NCBI Taxonomy" id="476272"/>
    <lineage>
        <taxon>Bacteria</taxon>
        <taxon>Bacillati</taxon>
        <taxon>Bacillota</taxon>
        <taxon>Clostridia</taxon>
        <taxon>Lachnospirales</taxon>
        <taxon>Lachnospiraceae</taxon>
        <taxon>Blautia</taxon>
    </lineage>
</organism>
<dbReference type="Gene3D" id="2.20.70.100">
    <property type="match status" value="2"/>
</dbReference>
<reference evidence="2 3" key="2">
    <citation type="submission" date="2009-02" db="EMBL/GenBank/DDBJ databases">
        <title>Draft genome sequence of Blautia hydrogenotrophica DSM 10507 (Ruminococcus hydrogenotrophicus DSM 10507).</title>
        <authorList>
            <person name="Sudarsanam P."/>
            <person name="Ley R."/>
            <person name="Guruge J."/>
            <person name="Turnbaugh P.J."/>
            <person name="Mahowald M."/>
            <person name="Liep D."/>
            <person name="Gordon J."/>
        </authorList>
    </citation>
    <scope>NUCLEOTIDE SEQUENCE [LARGE SCALE GENOMIC DNA]</scope>
    <source>
        <strain evidence="3">DSM 10507 / JCM 14656 / S5a33</strain>
    </source>
</reference>
<reference evidence="2 3" key="1">
    <citation type="submission" date="2009-01" db="EMBL/GenBank/DDBJ databases">
        <authorList>
            <person name="Fulton L."/>
            <person name="Clifton S."/>
            <person name="Fulton B."/>
            <person name="Xu J."/>
            <person name="Minx P."/>
            <person name="Pepin K.H."/>
            <person name="Johnson M."/>
            <person name="Bhonagiri V."/>
            <person name="Nash W.E."/>
            <person name="Mardis E.R."/>
            <person name="Wilson R.K."/>
        </authorList>
    </citation>
    <scope>NUCLEOTIDE SEQUENCE [LARGE SCALE GENOMIC DNA]</scope>
    <source>
        <strain evidence="3">DSM 10507 / JCM 14656 / S5a33</strain>
    </source>
</reference>
<dbReference type="eggNOG" id="ENOG5033E53">
    <property type="taxonomic scope" value="Bacteria"/>
</dbReference>
<evidence type="ECO:0000259" key="1">
    <source>
        <dbReference type="Pfam" id="PF18524"/>
    </source>
</evidence>
<feature type="domain" description="4-hydroxyphenylacetate decarboxylase small gamma subunit C-terminal" evidence="1">
    <location>
        <begin position="42"/>
        <end position="82"/>
    </location>
</feature>
<proteinExistence type="predicted"/>
<dbReference type="Proteomes" id="UP000003100">
    <property type="component" value="Unassembled WGS sequence"/>
</dbReference>
<dbReference type="EMBL" id="ACBZ01000165">
    <property type="protein sequence ID" value="EEG48030.1"/>
    <property type="molecule type" value="Genomic_DNA"/>
</dbReference>
<dbReference type="InterPro" id="IPR040923">
    <property type="entry name" value="HpdC_C"/>
</dbReference>
<evidence type="ECO:0000313" key="2">
    <source>
        <dbReference type="EMBL" id="EEG48030.1"/>
    </source>
</evidence>
<dbReference type="HOGENOM" id="CLU_187388_0_0_9"/>
<dbReference type="GeneID" id="86822449"/>
<name>C0CQ63_BLAHS</name>
<dbReference type="RefSeq" id="WP_005950849.1">
    <property type="nucleotide sequence ID" value="NZ_CP136423.1"/>
</dbReference>
<sequence>MANKHNNCANFEYFDVAKGYCIKHGGLVPFDGEACECFAQRAKCKNCAHFLNPDADGIGTCNGLEDHAYWALAERDAVNCEGYQKA</sequence>
<dbReference type="NCBIfam" id="NF033716">
    <property type="entry name" value="glycyl_HPDL_Sma"/>
    <property type="match status" value="1"/>
</dbReference>
<accession>C0CQ63</accession>
<keyword evidence="3" id="KW-1185">Reference proteome</keyword>
<gene>
    <name evidence="2" type="ORF">RUMHYD_03016</name>
</gene>
<protein>
    <recommendedName>
        <fullName evidence="1">4-hydroxyphenylacetate decarboxylase small gamma subunit C-terminal domain-containing protein</fullName>
    </recommendedName>
</protein>
<comment type="caution">
    <text evidence="2">The sequence shown here is derived from an EMBL/GenBank/DDBJ whole genome shotgun (WGS) entry which is preliminary data.</text>
</comment>
<dbReference type="InterPro" id="IPR053727">
    <property type="entry name" value="HPA_decarboxylase_ss_sf"/>
</dbReference>
<evidence type="ECO:0000313" key="3">
    <source>
        <dbReference type="Proteomes" id="UP000003100"/>
    </source>
</evidence>
<dbReference type="Pfam" id="PF18524">
    <property type="entry name" value="HPIP_like"/>
    <property type="match status" value="1"/>
</dbReference>